<accession>A0A923LIC6</accession>
<keyword evidence="2" id="KW-0282">Flagellum</keyword>
<dbReference type="EMBL" id="JACOPF010000002">
    <property type="protein sequence ID" value="MBC5689338.1"/>
    <property type="molecule type" value="Genomic_DNA"/>
</dbReference>
<dbReference type="AlphaFoldDB" id="A0A923LIC6"/>
<evidence type="ECO:0000313" key="3">
    <source>
        <dbReference type="Proteomes" id="UP000652477"/>
    </source>
</evidence>
<gene>
    <name evidence="2" type="ORF">H8S37_10460</name>
</gene>
<name>A0A923LIC6_9FIRM</name>
<evidence type="ECO:0000313" key="2">
    <source>
        <dbReference type="EMBL" id="MBC5689338.1"/>
    </source>
</evidence>
<protein>
    <submittedName>
        <fullName evidence="2">Flagellar hook-length control protein FliK</fullName>
    </submittedName>
</protein>
<keyword evidence="2" id="KW-0969">Cilium</keyword>
<organism evidence="2 3">
    <name type="scientific">Mediterraneibacter hominis</name>
    <dbReference type="NCBI Taxonomy" id="2763054"/>
    <lineage>
        <taxon>Bacteria</taxon>
        <taxon>Bacillati</taxon>
        <taxon>Bacillota</taxon>
        <taxon>Clostridia</taxon>
        <taxon>Lachnospirales</taxon>
        <taxon>Lachnospiraceae</taxon>
        <taxon>Mediterraneibacter</taxon>
    </lineage>
</organism>
<proteinExistence type="predicted"/>
<feature type="compositionally biased region" description="Basic and acidic residues" evidence="1">
    <location>
        <begin position="127"/>
        <end position="137"/>
    </location>
</feature>
<feature type="region of interest" description="Disordered" evidence="1">
    <location>
        <begin position="15"/>
        <end position="34"/>
    </location>
</feature>
<dbReference type="RefSeq" id="WP_186876010.1">
    <property type="nucleotide sequence ID" value="NZ_JACOPF010000002.1"/>
</dbReference>
<dbReference type="Gene3D" id="3.30.750.140">
    <property type="match status" value="1"/>
</dbReference>
<comment type="caution">
    <text evidence="2">The sequence shown here is derived from an EMBL/GenBank/DDBJ whole genome shotgun (WGS) entry which is preliminary data.</text>
</comment>
<evidence type="ECO:0000256" key="1">
    <source>
        <dbReference type="SAM" id="MobiDB-lite"/>
    </source>
</evidence>
<keyword evidence="3" id="KW-1185">Reference proteome</keyword>
<keyword evidence="2" id="KW-0966">Cell projection</keyword>
<feature type="region of interest" description="Disordered" evidence="1">
    <location>
        <begin position="310"/>
        <end position="339"/>
    </location>
</feature>
<reference evidence="2" key="1">
    <citation type="submission" date="2020-08" db="EMBL/GenBank/DDBJ databases">
        <title>Genome public.</title>
        <authorList>
            <person name="Liu C."/>
            <person name="Sun Q."/>
        </authorList>
    </citation>
    <scope>NUCLEOTIDE SEQUENCE</scope>
    <source>
        <strain evidence="2">NSJ-55</strain>
    </source>
</reference>
<dbReference type="InterPro" id="IPR038610">
    <property type="entry name" value="FliK-like_C_sf"/>
</dbReference>
<feature type="compositionally biased region" description="Basic and acidic residues" evidence="1">
    <location>
        <begin position="173"/>
        <end position="190"/>
    </location>
</feature>
<sequence length="354" mass="38578">MDMLMRDMTLNISSGQMLDGGSIEGKRKQPAGQQEEFPQLMKKEESRFFSAENAGMLQTGGLFFTAIPQAQAFERTVQGVAAAAAGRTTGAEGERAGISAMNMPSLKEKPSEKGTPIGAGQTAGGTEAHKRLPETGRTEKTEMLEAAWLWKGQPQIDKQTETPAFQTSFRQTEIQKPDGKTKIREEDSPQAKEAVGLPEIKDAGEKAPVREKKILAWKPAEQSDSIQKLADLVQKAMTSRGKELEIQLEPAQLGKIVIKAVYEAGKASVLITCGSEKTMEILSGHAREIGGILQGRTGEPTVVVIDRQQEDYTKQDGGQNSSGKEEQKNHKERSNKKITGLEGDFLEQLRLGII</sequence>
<feature type="region of interest" description="Disordered" evidence="1">
    <location>
        <begin position="86"/>
        <end position="137"/>
    </location>
</feature>
<dbReference type="Proteomes" id="UP000652477">
    <property type="component" value="Unassembled WGS sequence"/>
</dbReference>
<feature type="region of interest" description="Disordered" evidence="1">
    <location>
        <begin position="172"/>
        <end position="192"/>
    </location>
</feature>